<evidence type="ECO:0000313" key="2">
    <source>
        <dbReference type="EMBL" id="GBP53050.1"/>
    </source>
</evidence>
<feature type="compositionally biased region" description="Polar residues" evidence="1">
    <location>
        <begin position="54"/>
        <end position="63"/>
    </location>
</feature>
<gene>
    <name evidence="2" type="ORF">EVAR_43336_1</name>
</gene>
<organism evidence="2 3">
    <name type="scientific">Eumeta variegata</name>
    <name type="common">Bagworm moth</name>
    <name type="synonym">Eumeta japonica</name>
    <dbReference type="NCBI Taxonomy" id="151549"/>
    <lineage>
        <taxon>Eukaryota</taxon>
        <taxon>Metazoa</taxon>
        <taxon>Ecdysozoa</taxon>
        <taxon>Arthropoda</taxon>
        <taxon>Hexapoda</taxon>
        <taxon>Insecta</taxon>
        <taxon>Pterygota</taxon>
        <taxon>Neoptera</taxon>
        <taxon>Endopterygota</taxon>
        <taxon>Lepidoptera</taxon>
        <taxon>Glossata</taxon>
        <taxon>Ditrysia</taxon>
        <taxon>Tineoidea</taxon>
        <taxon>Psychidae</taxon>
        <taxon>Oiketicinae</taxon>
        <taxon>Eumeta</taxon>
    </lineage>
</organism>
<dbReference type="EMBL" id="BGZK01000615">
    <property type="protein sequence ID" value="GBP53050.1"/>
    <property type="molecule type" value="Genomic_DNA"/>
</dbReference>
<sequence length="91" mass="10371">MGDFNVVQRRRTQRELLDLDVHKLWKKFEILQKQKYLSAKIYKANGISEKGSEQSELWSNRASSRGDAPPPTRGFSVPSTPNETRPAGARL</sequence>
<name>A0A4C1WQB0_EUMVA</name>
<keyword evidence="3" id="KW-1185">Reference proteome</keyword>
<evidence type="ECO:0000313" key="3">
    <source>
        <dbReference type="Proteomes" id="UP000299102"/>
    </source>
</evidence>
<dbReference type="Proteomes" id="UP000299102">
    <property type="component" value="Unassembled WGS sequence"/>
</dbReference>
<proteinExistence type="predicted"/>
<feature type="region of interest" description="Disordered" evidence="1">
    <location>
        <begin position="49"/>
        <end position="91"/>
    </location>
</feature>
<comment type="caution">
    <text evidence="2">The sequence shown here is derived from an EMBL/GenBank/DDBJ whole genome shotgun (WGS) entry which is preliminary data.</text>
</comment>
<dbReference type="AlphaFoldDB" id="A0A4C1WQB0"/>
<evidence type="ECO:0000256" key="1">
    <source>
        <dbReference type="SAM" id="MobiDB-lite"/>
    </source>
</evidence>
<reference evidence="2 3" key="1">
    <citation type="journal article" date="2019" name="Commun. Biol.">
        <title>The bagworm genome reveals a unique fibroin gene that provides high tensile strength.</title>
        <authorList>
            <person name="Kono N."/>
            <person name="Nakamura H."/>
            <person name="Ohtoshi R."/>
            <person name="Tomita M."/>
            <person name="Numata K."/>
            <person name="Arakawa K."/>
        </authorList>
    </citation>
    <scope>NUCLEOTIDE SEQUENCE [LARGE SCALE GENOMIC DNA]</scope>
</reference>
<accession>A0A4C1WQB0</accession>
<protein>
    <submittedName>
        <fullName evidence="2">Uncharacterized protein</fullName>
    </submittedName>
</protein>